<accession>A0A3G4ZK32</accession>
<reference evidence="1" key="1">
    <citation type="submission" date="2018-10" db="EMBL/GenBank/DDBJ databases">
        <title>Hidden diversity of soil giant viruses.</title>
        <authorList>
            <person name="Schulz F."/>
            <person name="Alteio L."/>
            <person name="Goudeau D."/>
            <person name="Ryan E.M."/>
            <person name="Malmstrom R.R."/>
            <person name="Blanchard J."/>
            <person name="Woyke T."/>
        </authorList>
    </citation>
    <scope>NUCLEOTIDE SEQUENCE</scope>
    <source>
        <strain evidence="1">TEV1</strain>
    </source>
</reference>
<proteinExistence type="predicted"/>
<name>A0A3G4ZK32_9VIRU</name>
<sequence length="204" mass="23198">MENSINKLDVIPGLTISSIFALYNVVNVPDIMNKVKNINKEDNLDLQISESAFKNAIKIQILPNVGIIKILKNGVHIVAKNKDIINNSINRLIQMTGINNDNLNFSKIILLNCHFKNMIIDMEQIFGDNTILSKQGFYSTSVKYKKINIFIYTNTVIMTGTDPDNIIEAYNFISSYTIKKDIEFEIKHIEPIDPSDVTDMEIEI</sequence>
<dbReference type="EMBL" id="MK071979">
    <property type="protein sequence ID" value="AYV75192.1"/>
    <property type="molecule type" value="Genomic_DNA"/>
</dbReference>
<gene>
    <name evidence="1" type="ORF">Terrestrivirus1_66</name>
</gene>
<protein>
    <submittedName>
        <fullName evidence="1">Uncharacterized protein</fullName>
    </submittedName>
</protein>
<evidence type="ECO:0000313" key="1">
    <source>
        <dbReference type="EMBL" id="AYV75192.1"/>
    </source>
</evidence>
<organism evidence="1">
    <name type="scientific">Terrestrivirus sp</name>
    <dbReference type="NCBI Taxonomy" id="2487775"/>
    <lineage>
        <taxon>Viruses</taxon>
        <taxon>Varidnaviria</taxon>
        <taxon>Bamfordvirae</taxon>
        <taxon>Nucleocytoviricota</taxon>
        <taxon>Megaviricetes</taxon>
        <taxon>Imitervirales</taxon>
        <taxon>Mimiviridae</taxon>
        <taxon>Klosneuvirinae</taxon>
    </lineage>
</organism>